<dbReference type="InterPro" id="IPR031309">
    <property type="entry name" value="Ribosomal_uL5_C"/>
</dbReference>
<sequence length="184" mass="20975">MYPFEKHYYGVVQKDLILSENIPTVSLLSAPKKVSICLGGESSDENYVIACLGALSIIGGQKPYFIQQKPSLQRNGGAREGLGGKVTLRGGAMYLFYYKLLFHVLPRVRQFEGLLTPAHKNIYCFVLKDIFSFEELVPLFPYFEEISSLQCQFHFTTKDRFETNVLGHGLQICFLYNGEEEKRK</sequence>
<name>A0A4D6E4R4_9PHAE</name>
<organism evidence="2">
    <name type="scientific">Nereocystis luetkeana</name>
    <dbReference type="NCBI Taxonomy" id="117523"/>
    <lineage>
        <taxon>Eukaryota</taxon>
        <taxon>Sar</taxon>
        <taxon>Stramenopiles</taxon>
        <taxon>Ochrophyta</taxon>
        <taxon>PX clade</taxon>
        <taxon>Phaeophyceae</taxon>
        <taxon>Laminariales</taxon>
        <taxon>Laminariaceae</taxon>
        <taxon>Nereocystis</taxon>
    </lineage>
</organism>
<evidence type="ECO:0000313" key="2">
    <source>
        <dbReference type="EMBL" id="QBZ73638.1"/>
    </source>
</evidence>
<evidence type="ECO:0000259" key="1">
    <source>
        <dbReference type="Pfam" id="PF00673"/>
    </source>
</evidence>
<dbReference type="RefSeq" id="YP_009641816.1">
    <property type="nucleotide sequence ID" value="NC_042395.1"/>
</dbReference>
<gene>
    <name evidence="2" type="primary">rpl5</name>
</gene>
<dbReference type="EMBL" id="MH392199">
    <property type="protein sequence ID" value="QBZ73638.1"/>
    <property type="molecule type" value="Genomic_DNA"/>
</dbReference>
<dbReference type="GO" id="GO:0005840">
    <property type="term" value="C:ribosome"/>
    <property type="evidence" value="ECO:0007669"/>
    <property type="project" value="UniProtKB-KW"/>
</dbReference>
<dbReference type="AlphaFoldDB" id="A0A4D6E4R4"/>
<proteinExistence type="predicted"/>
<keyword evidence="2" id="KW-0496">Mitochondrion</keyword>
<protein>
    <submittedName>
        <fullName evidence="2">Ribosomal protein L5</fullName>
    </submittedName>
</protein>
<dbReference type="InterPro" id="IPR022803">
    <property type="entry name" value="Ribosomal_uL5_dom_sf"/>
</dbReference>
<keyword evidence="2" id="KW-0689">Ribosomal protein</keyword>
<dbReference type="Pfam" id="PF00673">
    <property type="entry name" value="Ribosomal_L5_C"/>
    <property type="match status" value="1"/>
</dbReference>
<reference evidence="2" key="1">
    <citation type="journal article" date="2019" name="Mitochondrial DNA Part B Resour">
        <title>Characterization of the complete mitochondrial genome of bull kelp, Nereocystis luetkeana.</title>
        <authorList>
            <person name="Zheng Z."/>
            <person name="Chen H."/>
            <person name="Wang H."/>
            <person name="Jiang W."/>
            <person name="Cao Q."/>
            <person name="Du N."/>
        </authorList>
    </citation>
    <scope>NUCLEOTIDE SEQUENCE</scope>
</reference>
<feature type="domain" description="Large ribosomal subunit protein uL5 C-terminal" evidence="1">
    <location>
        <begin position="82"/>
        <end position="164"/>
    </location>
</feature>
<dbReference type="Gene3D" id="3.30.1440.10">
    <property type="match status" value="1"/>
</dbReference>
<geneLocation type="mitochondrion" evidence="2"/>
<keyword evidence="2" id="KW-0687">Ribonucleoprotein</keyword>
<accession>A0A4D6E4R4</accession>
<dbReference type="SUPFAM" id="SSF55282">
    <property type="entry name" value="RL5-like"/>
    <property type="match status" value="1"/>
</dbReference>
<dbReference type="GeneID" id="40343399"/>